<feature type="binding site" evidence="5">
    <location>
        <position position="73"/>
    </location>
    <ligand>
        <name>ATP</name>
        <dbReference type="ChEBI" id="CHEBI:30616"/>
    </ligand>
</feature>
<dbReference type="EMBL" id="JACEFB010000006">
    <property type="protein sequence ID" value="MBA2226544.1"/>
    <property type="molecule type" value="Genomic_DNA"/>
</dbReference>
<keyword evidence="7" id="KW-1185">Reference proteome</keyword>
<dbReference type="AlphaFoldDB" id="A0A7V8VEH0"/>
<dbReference type="PANTHER" id="PTHR11528">
    <property type="entry name" value="HEAT SHOCK PROTEIN 90 FAMILY MEMBER"/>
    <property type="match status" value="1"/>
</dbReference>
<keyword evidence="3 5" id="KW-0067">ATP-binding</keyword>
<dbReference type="GO" id="GO:0016887">
    <property type="term" value="F:ATP hydrolysis activity"/>
    <property type="evidence" value="ECO:0007669"/>
    <property type="project" value="InterPro"/>
</dbReference>
<sequence>MAQHKFQVHLRGIIDLLSEHLYSGPEVYIRELLQNAVDAITARQQYEPAMRGEIVIECHSPSTGRPPTLSIRDNGIGLTLEEVHHFLATIGRSSKTSDNWTQPADFLGQFGIGILSCFIVSEEIVVLTRSARNPTAAPVEWRARADGSYTVRELERDLPVGTQVWLTARQDKERWLTAEEVRRLVLHYGSLLPVPLHFHAGRVQEILNTQTPPWRKHYATPAQRHKALLAYGRETFGISFLDAVLLSSEVDGLDGVAYILPFTPPLSARHKGHRIYLKNMFLSETADNLLPEWAFFVRVILNATTLRPTASRESFFEDENLARTRTLIGERLRRYLVNLAEQQPEKLEQFVQLHHRALKALAAEDDNFCAMILDHLPFETSLGTMTFGEYRQNYAIVRYVADVDTFRQLANVAAAQNLCLLNAGYAYDLDLISRIPELFPDLSLEEINSDTLTQEFDELTVEEQADCESFTLQAEKILRPFRCRADIKKFQPEDLPALYSISREGRFQRQVEHTRALSNTLWSSVLDGLVQRDIVQAGTLCFNFRNPLIRRLLSLRSPQRRQRFIEILYVQALLLGHHPLNAREWQLFNQGLLHLLDDLLNS</sequence>
<dbReference type="SUPFAM" id="SSF54211">
    <property type="entry name" value="Ribosomal protein S5 domain 2-like"/>
    <property type="match status" value="1"/>
</dbReference>
<dbReference type="GO" id="GO:0051082">
    <property type="term" value="F:unfolded protein binding"/>
    <property type="evidence" value="ECO:0007669"/>
    <property type="project" value="InterPro"/>
</dbReference>
<dbReference type="InterPro" id="IPR036890">
    <property type="entry name" value="HATPase_C_sf"/>
</dbReference>
<dbReference type="PRINTS" id="PR00775">
    <property type="entry name" value="HEATSHOCK90"/>
</dbReference>
<feature type="binding site" evidence="5">
    <location>
        <position position="31"/>
    </location>
    <ligand>
        <name>ATP</name>
        <dbReference type="ChEBI" id="CHEBI:30616"/>
    </ligand>
</feature>
<dbReference type="NCBIfam" id="NF010683">
    <property type="entry name" value="PRK14083.1"/>
    <property type="match status" value="1"/>
</dbReference>
<comment type="similarity">
    <text evidence="1">Belongs to the heat shock protein 90 family.</text>
</comment>
<dbReference type="GO" id="GO:0140662">
    <property type="term" value="F:ATP-dependent protein folding chaperone"/>
    <property type="evidence" value="ECO:0007669"/>
    <property type="project" value="InterPro"/>
</dbReference>
<dbReference type="InterPro" id="IPR020575">
    <property type="entry name" value="Hsp90_N"/>
</dbReference>
<feature type="binding site" evidence="5">
    <location>
        <position position="35"/>
    </location>
    <ligand>
        <name>ATP</name>
        <dbReference type="ChEBI" id="CHEBI:30616"/>
    </ligand>
</feature>
<dbReference type="PIRSF" id="PIRSF002583">
    <property type="entry name" value="Hsp90"/>
    <property type="match status" value="1"/>
</dbReference>
<comment type="caution">
    <text evidence="6">The sequence shown here is derived from an EMBL/GenBank/DDBJ whole genome shotgun (WGS) entry which is preliminary data.</text>
</comment>
<dbReference type="Pfam" id="PF13589">
    <property type="entry name" value="HATPase_c_3"/>
    <property type="match status" value="1"/>
</dbReference>
<dbReference type="Gene3D" id="3.30.230.80">
    <property type="match status" value="1"/>
</dbReference>
<evidence type="ECO:0000256" key="2">
    <source>
        <dbReference type="ARBA" id="ARBA00022741"/>
    </source>
</evidence>
<evidence type="ECO:0000313" key="6">
    <source>
        <dbReference type="EMBL" id="MBA2226544.1"/>
    </source>
</evidence>
<protein>
    <submittedName>
        <fullName evidence="6">HSP90 family protein</fullName>
    </submittedName>
</protein>
<keyword evidence="4" id="KW-0143">Chaperone</keyword>
<evidence type="ECO:0000256" key="3">
    <source>
        <dbReference type="ARBA" id="ARBA00022840"/>
    </source>
</evidence>
<evidence type="ECO:0000256" key="4">
    <source>
        <dbReference type="ARBA" id="ARBA00023186"/>
    </source>
</evidence>
<organism evidence="6 7">
    <name type="scientific">Thermogemmata fonticola</name>
    <dbReference type="NCBI Taxonomy" id="2755323"/>
    <lineage>
        <taxon>Bacteria</taxon>
        <taxon>Pseudomonadati</taxon>
        <taxon>Planctomycetota</taxon>
        <taxon>Planctomycetia</taxon>
        <taxon>Gemmatales</taxon>
        <taxon>Gemmataceae</taxon>
        <taxon>Thermogemmata</taxon>
    </lineage>
</organism>
<name>A0A7V8VEH0_9BACT</name>
<proteinExistence type="inferred from homology"/>
<dbReference type="InterPro" id="IPR001404">
    <property type="entry name" value="Hsp90_fam"/>
</dbReference>
<dbReference type="SUPFAM" id="SSF55874">
    <property type="entry name" value="ATPase domain of HSP90 chaperone/DNA topoisomerase II/histidine kinase"/>
    <property type="match status" value="1"/>
</dbReference>
<evidence type="ECO:0000256" key="5">
    <source>
        <dbReference type="PIRSR" id="PIRSR002583-1"/>
    </source>
</evidence>
<dbReference type="RefSeq" id="WP_194537976.1">
    <property type="nucleotide sequence ID" value="NZ_JACEFB010000006.1"/>
</dbReference>
<evidence type="ECO:0000256" key="1">
    <source>
        <dbReference type="ARBA" id="ARBA00008239"/>
    </source>
</evidence>
<feature type="binding site" evidence="5">
    <location>
        <position position="162"/>
    </location>
    <ligand>
        <name>ATP</name>
        <dbReference type="ChEBI" id="CHEBI:30616"/>
    </ligand>
</feature>
<accession>A0A7V8VEH0</accession>
<gene>
    <name evidence="6" type="ORF">H0921_10270</name>
</gene>
<dbReference type="InterPro" id="IPR020568">
    <property type="entry name" value="Ribosomal_Su5_D2-typ_SF"/>
</dbReference>
<dbReference type="Gene3D" id="3.30.565.10">
    <property type="entry name" value="Histidine kinase-like ATPase, C-terminal domain"/>
    <property type="match status" value="1"/>
</dbReference>
<reference evidence="6 7" key="1">
    <citation type="submission" date="2020-07" db="EMBL/GenBank/DDBJ databases">
        <title>Thermogemmata thermophila gen. nov., sp. nov., a novel moderate thermophilic planctomycete from a Kamchatka hot spring.</title>
        <authorList>
            <person name="Elcheninov A.G."/>
            <person name="Podosokorskaya O.A."/>
            <person name="Kovaleva O.L."/>
            <person name="Novikov A."/>
            <person name="Bonch-Osmolovskaya E.A."/>
            <person name="Toshchakov S.V."/>
            <person name="Kublanov I.V."/>
        </authorList>
    </citation>
    <scope>NUCLEOTIDE SEQUENCE [LARGE SCALE GENOMIC DNA]</scope>
    <source>
        <strain evidence="6 7">2918</strain>
    </source>
</reference>
<dbReference type="GO" id="GO:0005524">
    <property type="term" value="F:ATP binding"/>
    <property type="evidence" value="ECO:0007669"/>
    <property type="project" value="UniProtKB-KW"/>
</dbReference>
<keyword evidence="2 5" id="KW-0547">Nucleotide-binding</keyword>
<dbReference type="Pfam" id="PF00183">
    <property type="entry name" value="HSP90"/>
    <property type="match status" value="1"/>
</dbReference>
<evidence type="ECO:0000313" key="7">
    <source>
        <dbReference type="Proteomes" id="UP000542342"/>
    </source>
</evidence>
<dbReference type="Proteomes" id="UP000542342">
    <property type="component" value="Unassembled WGS sequence"/>
</dbReference>